<dbReference type="SUPFAM" id="SSF55804">
    <property type="entry name" value="Phoshotransferase/anion transport protein"/>
    <property type="match status" value="1"/>
</dbReference>
<dbReference type="CDD" id="cd00211">
    <property type="entry name" value="PTS_IIA_fru"/>
    <property type="match status" value="1"/>
</dbReference>
<proteinExistence type="predicted"/>
<dbReference type="InterPro" id="IPR016152">
    <property type="entry name" value="PTrfase/Anion_transptr"/>
</dbReference>
<dbReference type="AlphaFoldDB" id="A0A2H9TCC7"/>
<dbReference type="Pfam" id="PF00359">
    <property type="entry name" value="PTS_EIIA_2"/>
    <property type="match status" value="1"/>
</dbReference>
<reference evidence="2" key="1">
    <citation type="journal article" date="2017" name="Appl. Environ. Microbiol.">
        <title>Molecular characterization of an Endozoicomonas-like organism causing infection in king scallop Pecten maximus L.</title>
        <authorList>
            <person name="Cano I."/>
            <person name="van Aerle R."/>
            <person name="Ross S."/>
            <person name="Verner-Jeffreys D.W."/>
            <person name="Paley R.K."/>
            <person name="Rimmer G."/>
            <person name="Ryder D."/>
            <person name="Hooper P."/>
            <person name="Stone D."/>
            <person name="Feist S.W."/>
        </authorList>
    </citation>
    <scope>NUCLEOTIDE SEQUENCE</scope>
</reference>
<evidence type="ECO:0000259" key="1">
    <source>
        <dbReference type="PROSITE" id="PS51094"/>
    </source>
</evidence>
<comment type="caution">
    <text evidence="2">The sequence shown here is derived from an EMBL/GenBank/DDBJ whole genome shotgun (WGS) entry which is preliminary data.</text>
</comment>
<dbReference type="InterPro" id="IPR051541">
    <property type="entry name" value="PTS_SugarTrans_NitroReg"/>
</dbReference>
<gene>
    <name evidence="2" type="primary">ptsN</name>
    <name evidence="2" type="ORF">CI610_00190</name>
</gene>
<dbReference type="InterPro" id="IPR002178">
    <property type="entry name" value="PTS_EIIA_type-2_dom"/>
</dbReference>
<protein>
    <submittedName>
        <fullName evidence="2">Nitrogen regulatory protein</fullName>
        <ecNumber evidence="2">2.7.1.-</ecNumber>
    </submittedName>
</protein>
<dbReference type="GO" id="GO:0030295">
    <property type="term" value="F:protein kinase activator activity"/>
    <property type="evidence" value="ECO:0007669"/>
    <property type="project" value="TreeGrafter"/>
</dbReference>
<dbReference type="EMBL" id="NSIT01000004">
    <property type="protein sequence ID" value="PJE80847.1"/>
    <property type="molecule type" value="Genomic_DNA"/>
</dbReference>
<dbReference type="Gene3D" id="3.40.930.10">
    <property type="entry name" value="Mannitol-specific EII, Chain A"/>
    <property type="match status" value="1"/>
</dbReference>
<organism evidence="2">
    <name type="scientific">invertebrate metagenome</name>
    <dbReference type="NCBI Taxonomy" id="1711999"/>
    <lineage>
        <taxon>unclassified sequences</taxon>
        <taxon>metagenomes</taxon>
        <taxon>organismal metagenomes</taxon>
    </lineage>
</organism>
<dbReference type="PANTHER" id="PTHR47738:SF1">
    <property type="entry name" value="NITROGEN REGULATORY PROTEIN"/>
    <property type="match status" value="1"/>
</dbReference>
<dbReference type="PROSITE" id="PS51094">
    <property type="entry name" value="PTS_EIIA_TYPE_2"/>
    <property type="match status" value="1"/>
</dbReference>
<dbReference type="EC" id="2.7.1.-" evidence="2"/>
<accession>A0A2H9TCC7</accession>
<feature type="domain" description="PTS EIIA type-2" evidence="1">
    <location>
        <begin position="5"/>
        <end position="149"/>
    </location>
</feature>
<keyword evidence="2" id="KW-0808">Transferase</keyword>
<dbReference type="PANTHER" id="PTHR47738">
    <property type="entry name" value="PTS SYSTEM FRUCTOSE-LIKE EIIA COMPONENT-RELATED"/>
    <property type="match status" value="1"/>
</dbReference>
<name>A0A2H9TCC7_9ZZZZ</name>
<dbReference type="GO" id="GO:0016740">
    <property type="term" value="F:transferase activity"/>
    <property type="evidence" value="ECO:0007669"/>
    <property type="project" value="UniProtKB-KW"/>
</dbReference>
<evidence type="ECO:0000313" key="2">
    <source>
        <dbReference type="EMBL" id="PJE80847.1"/>
    </source>
</evidence>
<sequence>MPINNLLTPARILCDVRGASKKKILEHIALRISEEFPDVNPRELLCRFVHRERLGTTVLDSGIALPHCRSKCCPAPVGLFIKLNTPIDFNTTTHTLVDLVFALVVPEEETQNHINLLKQLVTRLQSQKLLHDIRVTSSPEEIYRRLIADC</sequence>